<sequence length="170" mass="18947">MRLNSCKAEENRSESTMPVTCGIQVEISTLIGKCRICIGIASGLAFLHEEVQPHIVHGELTSTNILLDKDLTPKISDVGLSKLISVTRVIITASVYAPEVIMTHESDVYSYGILLVEIVGGRYIQSIVEQTWEHYKQKKLVELIDISLNKELCVEEACKYLKIALLCIQD</sequence>
<dbReference type="PANTHER" id="PTHR47973">
    <property type="entry name" value="CYSTEINE-RICH RECEPTOR-LIKE PROTEIN KINASE 3"/>
    <property type="match status" value="1"/>
</dbReference>
<dbReference type="GO" id="GO:0005524">
    <property type="term" value="F:ATP binding"/>
    <property type="evidence" value="ECO:0007669"/>
    <property type="project" value="UniProtKB-KW"/>
</dbReference>
<dbReference type="InterPro" id="IPR011009">
    <property type="entry name" value="Kinase-like_dom_sf"/>
</dbReference>
<dbReference type="PROSITE" id="PS50011">
    <property type="entry name" value="PROTEIN_KINASE_DOM"/>
    <property type="match status" value="1"/>
</dbReference>
<keyword evidence="4" id="KW-0067">ATP-binding</keyword>
<reference evidence="7" key="3">
    <citation type="submission" date="2015-04" db="UniProtKB">
        <authorList>
            <consortium name="EnsemblPlants"/>
        </authorList>
    </citation>
    <scope>IDENTIFICATION</scope>
    <source>
        <strain evidence="7">cv. Jemalong A17</strain>
    </source>
</reference>
<dbReference type="SUPFAM" id="SSF56112">
    <property type="entry name" value="Protein kinase-like (PK-like)"/>
    <property type="match status" value="1"/>
</dbReference>
<name>A0A072TQL0_MEDTR</name>
<evidence type="ECO:0000256" key="1">
    <source>
        <dbReference type="ARBA" id="ARBA00022679"/>
    </source>
</evidence>
<reference evidence="6 8" key="1">
    <citation type="journal article" date="2011" name="Nature">
        <title>The Medicago genome provides insight into the evolution of rhizobial symbioses.</title>
        <authorList>
            <person name="Young N.D."/>
            <person name="Debelle F."/>
            <person name="Oldroyd G.E."/>
            <person name="Geurts R."/>
            <person name="Cannon S.B."/>
            <person name="Udvardi M.K."/>
            <person name="Benedito V.A."/>
            <person name="Mayer K.F."/>
            <person name="Gouzy J."/>
            <person name="Schoof H."/>
            <person name="Van de Peer Y."/>
            <person name="Proost S."/>
            <person name="Cook D.R."/>
            <person name="Meyers B.C."/>
            <person name="Spannagl M."/>
            <person name="Cheung F."/>
            <person name="De Mita S."/>
            <person name="Krishnakumar V."/>
            <person name="Gundlach H."/>
            <person name="Zhou S."/>
            <person name="Mudge J."/>
            <person name="Bharti A.K."/>
            <person name="Murray J.D."/>
            <person name="Naoumkina M.A."/>
            <person name="Rosen B."/>
            <person name="Silverstein K.A."/>
            <person name="Tang H."/>
            <person name="Rombauts S."/>
            <person name="Zhao P.X."/>
            <person name="Zhou P."/>
            <person name="Barbe V."/>
            <person name="Bardou P."/>
            <person name="Bechner M."/>
            <person name="Bellec A."/>
            <person name="Berger A."/>
            <person name="Berges H."/>
            <person name="Bidwell S."/>
            <person name="Bisseling T."/>
            <person name="Choisne N."/>
            <person name="Couloux A."/>
            <person name="Denny R."/>
            <person name="Deshpande S."/>
            <person name="Dai X."/>
            <person name="Doyle J.J."/>
            <person name="Dudez A.M."/>
            <person name="Farmer A.D."/>
            <person name="Fouteau S."/>
            <person name="Franken C."/>
            <person name="Gibelin C."/>
            <person name="Gish J."/>
            <person name="Goldstein S."/>
            <person name="Gonzalez A.J."/>
            <person name="Green P.J."/>
            <person name="Hallab A."/>
            <person name="Hartog M."/>
            <person name="Hua A."/>
            <person name="Humphray S.J."/>
            <person name="Jeong D.H."/>
            <person name="Jing Y."/>
            <person name="Jocker A."/>
            <person name="Kenton S.M."/>
            <person name="Kim D.J."/>
            <person name="Klee K."/>
            <person name="Lai H."/>
            <person name="Lang C."/>
            <person name="Lin S."/>
            <person name="Macmil S.L."/>
            <person name="Magdelenat G."/>
            <person name="Matthews L."/>
            <person name="McCorrison J."/>
            <person name="Monaghan E.L."/>
            <person name="Mun J.H."/>
            <person name="Najar F.Z."/>
            <person name="Nicholson C."/>
            <person name="Noirot C."/>
            <person name="O'Bleness M."/>
            <person name="Paule C.R."/>
            <person name="Poulain J."/>
            <person name="Prion F."/>
            <person name="Qin B."/>
            <person name="Qu C."/>
            <person name="Retzel E.F."/>
            <person name="Riddle C."/>
            <person name="Sallet E."/>
            <person name="Samain S."/>
            <person name="Samson N."/>
            <person name="Sanders I."/>
            <person name="Saurat O."/>
            <person name="Scarpelli C."/>
            <person name="Schiex T."/>
            <person name="Segurens B."/>
            <person name="Severin A.J."/>
            <person name="Sherrier D.J."/>
            <person name="Shi R."/>
            <person name="Sims S."/>
            <person name="Singer S.R."/>
            <person name="Sinharoy S."/>
            <person name="Sterck L."/>
            <person name="Viollet A."/>
            <person name="Wang B.B."/>
            <person name="Wang K."/>
            <person name="Wang M."/>
            <person name="Wang X."/>
            <person name="Warfsmann J."/>
            <person name="Weissenbach J."/>
            <person name="White D.D."/>
            <person name="White J.D."/>
            <person name="Wiley G.B."/>
            <person name="Wincker P."/>
            <person name="Xing Y."/>
            <person name="Yang L."/>
            <person name="Yao Z."/>
            <person name="Ying F."/>
            <person name="Zhai J."/>
            <person name="Zhou L."/>
            <person name="Zuber A."/>
            <person name="Denarie J."/>
            <person name="Dixon R.A."/>
            <person name="May G.D."/>
            <person name="Schwartz D.C."/>
            <person name="Rogers J."/>
            <person name="Quetier F."/>
            <person name="Town C.D."/>
            <person name="Roe B.A."/>
        </authorList>
    </citation>
    <scope>NUCLEOTIDE SEQUENCE [LARGE SCALE GENOMIC DNA]</scope>
    <source>
        <strain evidence="6">A17</strain>
        <strain evidence="7 8">cv. Jemalong A17</strain>
    </source>
</reference>
<evidence type="ECO:0000313" key="8">
    <source>
        <dbReference type="Proteomes" id="UP000002051"/>
    </source>
</evidence>
<feature type="domain" description="Protein kinase" evidence="5">
    <location>
        <begin position="1"/>
        <end position="170"/>
    </location>
</feature>
<dbReference type="Pfam" id="PF07714">
    <property type="entry name" value="PK_Tyr_Ser-Thr"/>
    <property type="match status" value="1"/>
</dbReference>
<dbReference type="EnsemblPlants" id="KEH19486">
    <property type="protein sequence ID" value="KEH19486"/>
    <property type="gene ID" value="MTR_8g461230"/>
</dbReference>
<reference evidence="6 8" key="2">
    <citation type="journal article" date="2014" name="BMC Genomics">
        <title>An improved genome release (version Mt4.0) for the model legume Medicago truncatula.</title>
        <authorList>
            <person name="Tang H."/>
            <person name="Krishnakumar V."/>
            <person name="Bidwell S."/>
            <person name="Rosen B."/>
            <person name="Chan A."/>
            <person name="Zhou S."/>
            <person name="Gentzbittel L."/>
            <person name="Childs K.L."/>
            <person name="Yandell M."/>
            <person name="Gundlach H."/>
            <person name="Mayer K.F."/>
            <person name="Schwartz D.C."/>
            <person name="Town C.D."/>
        </authorList>
    </citation>
    <scope>GENOME REANNOTATION</scope>
    <source>
        <strain evidence="6">A17</strain>
        <strain evidence="7 8">cv. Jemalong A17</strain>
    </source>
</reference>
<organism evidence="6 8">
    <name type="scientific">Medicago truncatula</name>
    <name type="common">Barrel medic</name>
    <name type="synonym">Medicago tribuloides</name>
    <dbReference type="NCBI Taxonomy" id="3880"/>
    <lineage>
        <taxon>Eukaryota</taxon>
        <taxon>Viridiplantae</taxon>
        <taxon>Streptophyta</taxon>
        <taxon>Embryophyta</taxon>
        <taxon>Tracheophyta</taxon>
        <taxon>Spermatophyta</taxon>
        <taxon>Magnoliopsida</taxon>
        <taxon>eudicotyledons</taxon>
        <taxon>Gunneridae</taxon>
        <taxon>Pentapetalae</taxon>
        <taxon>rosids</taxon>
        <taxon>fabids</taxon>
        <taxon>Fabales</taxon>
        <taxon>Fabaceae</taxon>
        <taxon>Papilionoideae</taxon>
        <taxon>50 kb inversion clade</taxon>
        <taxon>NPAAA clade</taxon>
        <taxon>Hologalegina</taxon>
        <taxon>IRL clade</taxon>
        <taxon>Trifolieae</taxon>
        <taxon>Medicago</taxon>
    </lineage>
</organism>
<dbReference type="AlphaFoldDB" id="A0A072TQL0"/>
<keyword evidence="1" id="KW-0808">Transferase</keyword>
<dbReference type="Proteomes" id="UP000002051">
    <property type="component" value="Chromosome 8"/>
</dbReference>
<keyword evidence="8" id="KW-1185">Reference proteome</keyword>
<keyword evidence="3 6" id="KW-0418">Kinase</keyword>
<evidence type="ECO:0000313" key="6">
    <source>
        <dbReference type="EMBL" id="KEH19486.1"/>
    </source>
</evidence>
<keyword evidence="6" id="KW-0675">Receptor</keyword>
<dbReference type="InterPro" id="IPR001245">
    <property type="entry name" value="Ser-Thr/Tyr_kinase_cat_dom"/>
</dbReference>
<evidence type="ECO:0000256" key="2">
    <source>
        <dbReference type="ARBA" id="ARBA00022741"/>
    </source>
</evidence>
<dbReference type="InterPro" id="IPR000719">
    <property type="entry name" value="Prot_kinase_dom"/>
</dbReference>
<dbReference type="EMBL" id="CM001224">
    <property type="protein sequence ID" value="KEH19486.1"/>
    <property type="molecule type" value="Genomic_DNA"/>
</dbReference>
<protein>
    <submittedName>
        <fullName evidence="6">Receptor-like kinase</fullName>
    </submittedName>
</protein>
<dbReference type="HOGENOM" id="CLU_1573003_0_0_1"/>
<evidence type="ECO:0000259" key="5">
    <source>
        <dbReference type="PROSITE" id="PS50011"/>
    </source>
</evidence>
<dbReference type="OrthoDB" id="896513at2759"/>
<dbReference type="Gene3D" id="1.10.510.10">
    <property type="entry name" value="Transferase(Phosphotransferase) domain 1"/>
    <property type="match status" value="1"/>
</dbReference>
<evidence type="ECO:0000256" key="4">
    <source>
        <dbReference type="ARBA" id="ARBA00022840"/>
    </source>
</evidence>
<accession>A0A072TQL0</accession>
<evidence type="ECO:0000313" key="7">
    <source>
        <dbReference type="EnsemblPlants" id="KEH19486"/>
    </source>
</evidence>
<dbReference type="GO" id="GO:0004674">
    <property type="term" value="F:protein serine/threonine kinase activity"/>
    <property type="evidence" value="ECO:0000318"/>
    <property type="project" value="GO_Central"/>
</dbReference>
<dbReference type="InterPro" id="IPR052059">
    <property type="entry name" value="CR_Ser/Thr_kinase"/>
</dbReference>
<evidence type="ECO:0000256" key="3">
    <source>
        <dbReference type="ARBA" id="ARBA00022777"/>
    </source>
</evidence>
<gene>
    <name evidence="7" type="primary">25502472</name>
    <name evidence="6" type="ordered locus">MTR_8g461230</name>
</gene>
<proteinExistence type="predicted"/>
<keyword evidence="2" id="KW-0547">Nucleotide-binding</keyword>